<evidence type="ECO:0000256" key="4">
    <source>
        <dbReference type="ARBA" id="ARBA00023065"/>
    </source>
</evidence>
<comment type="function">
    <text evidence="7">This protein is part of the stalk that links CF(0) to CF(1). It either transmits conformational changes from CF(0) to CF(1) or is implicated in proton conduction.</text>
</comment>
<keyword evidence="7" id="KW-1003">Cell membrane</keyword>
<keyword evidence="2 7" id="KW-0813">Transport</keyword>
<protein>
    <recommendedName>
        <fullName evidence="7">ATP synthase subunit delta</fullName>
    </recommendedName>
    <alternativeName>
        <fullName evidence="7">ATP synthase F(1) sector subunit delta</fullName>
    </alternativeName>
    <alternativeName>
        <fullName evidence="7">F-type ATPase subunit delta</fullName>
        <shortName evidence="7">F-ATPase subunit delta</shortName>
    </alternativeName>
</protein>
<evidence type="ECO:0000313" key="8">
    <source>
        <dbReference type="EMBL" id="AWY98107.1"/>
    </source>
</evidence>
<dbReference type="RefSeq" id="WP_111919596.1">
    <property type="nucleotide sequence ID" value="NZ_CAUWHR010000029.1"/>
</dbReference>
<dbReference type="GO" id="GO:0005886">
    <property type="term" value="C:plasma membrane"/>
    <property type="evidence" value="ECO:0007669"/>
    <property type="project" value="UniProtKB-SubCell"/>
</dbReference>
<keyword evidence="3 7" id="KW-0375">Hydrogen ion transport</keyword>
<dbReference type="Pfam" id="PF00213">
    <property type="entry name" value="OSCP"/>
    <property type="match status" value="1"/>
</dbReference>
<evidence type="ECO:0000256" key="3">
    <source>
        <dbReference type="ARBA" id="ARBA00022781"/>
    </source>
</evidence>
<dbReference type="Gene3D" id="1.10.520.20">
    <property type="entry name" value="N-terminal domain of the delta subunit of the F1F0-ATP synthase"/>
    <property type="match status" value="1"/>
</dbReference>
<accession>A0A2Z4UAS9</accession>
<sequence length="167" mass="19284">MTQTSINYARVLYGLSVSPESIKEAKEIFEKTPQLFPVLESPVVPVSQKEKAIKRIFEKKVADVICVLCRHHHAELLYEIFQAYQEYYNEQNQILNAELSYVVPPSKEQLEGIEAFLNKKYGAKAVAFTLKEEKSLVGGFVLRVKDQEFDYSLKGRINALQQKLIWR</sequence>
<dbReference type="PRINTS" id="PR00125">
    <property type="entry name" value="ATPASEDELTA"/>
</dbReference>
<dbReference type="NCBIfam" id="TIGR01145">
    <property type="entry name" value="ATP_synt_delta"/>
    <property type="match status" value="1"/>
</dbReference>
<dbReference type="InterPro" id="IPR000711">
    <property type="entry name" value="ATPase_OSCP/dsu"/>
</dbReference>
<proteinExistence type="inferred from homology"/>
<keyword evidence="7" id="KW-0139">CF(1)</keyword>
<keyword evidence="5 7" id="KW-0472">Membrane</keyword>
<dbReference type="KEGG" id="blau:DQQ01_08060"/>
<evidence type="ECO:0000256" key="5">
    <source>
        <dbReference type="ARBA" id="ARBA00023136"/>
    </source>
</evidence>
<dbReference type="AlphaFoldDB" id="A0A2Z4UAS9"/>
<keyword evidence="4 7" id="KW-0406">Ion transport</keyword>
<comment type="similarity">
    <text evidence="7">Belongs to the ATPase delta chain family.</text>
</comment>
<organism evidence="8 9">
    <name type="scientific">Blautia argi</name>
    <dbReference type="NCBI Taxonomy" id="1912897"/>
    <lineage>
        <taxon>Bacteria</taxon>
        <taxon>Bacillati</taxon>
        <taxon>Bacillota</taxon>
        <taxon>Clostridia</taxon>
        <taxon>Lachnospirales</taxon>
        <taxon>Lachnospiraceae</taxon>
        <taxon>Blautia</taxon>
    </lineage>
</organism>
<comment type="subcellular location">
    <subcellularLocation>
        <location evidence="7">Cell membrane</location>
        <topology evidence="7">Peripheral membrane protein</topology>
    </subcellularLocation>
    <subcellularLocation>
        <location evidence="1">Membrane</location>
    </subcellularLocation>
</comment>
<dbReference type="SUPFAM" id="SSF47928">
    <property type="entry name" value="N-terminal domain of the delta subunit of the F1F0-ATP synthase"/>
    <property type="match status" value="1"/>
</dbReference>
<dbReference type="InterPro" id="IPR026015">
    <property type="entry name" value="ATP_synth_OSCP/delta_N_sf"/>
</dbReference>
<dbReference type="GO" id="GO:0045259">
    <property type="term" value="C:proton-transporting ATP synthase complex"/>
    <property type="evidence" value="ECO:0007669"/>
    <property type="project" value="UniProtKB-KW"/>
</dbReference>
<comment type="function">
    <text evidence="7">F(1)F(0) ATP synthase produces ATP from ADP in the presence of a proton or sodium gradient. F-type ATPases consist of two structural domains, F(1) containing the extramembraneous catalytic core and F(0) containing the membrane proton channel, linked together by a central stalk and a peripheral stalk. During catalysis, ATP synthesis in the catalytic domain of F(1) is coupled via a rotary mechanism of the central stalk subunits to proton translocation.</text>
</comment>
<gene>
    <name evidence="7 8" type="primary">atpH</name>
    <name evidence="8" type="ORF">DQQ01_08060</name>
</gene>
<keyword evidence="6 7" id="KW-0066">ATP synthesis</keyword>
<dbReference type="PANTHER" id="PTHR11910">
    <property type="entry name" value="ATP SYNTHASE DELTA CHAIN"/>
    <property type="match status" value="1"/>
</dbReference>
<keyword evidence="9" id="KW-1185">Reference proteome</keyword>
<dbReference type="Proteomes" id="UP000250003">
    <property type="component" value="Chromosome"/>
</dbReference>
<evidence type="ECO:0000256" key="1">
    <source>
        <dbReference type="ARBA" id="ARBA00004370"/>
    </source>
</evidence>
<evidence type="ECO:0000313" key="9">
    <source>
        <dbReference type="Proteomes" id="UP000250003"/>
    </source>
</evidence>
<evidence type="ECO:0000256" key="2">
    <source>
        <dbReference type="ARBA" id="ARBA00022448"/>
    </source>
</evidence>
<dbReference type="HAMAP" id="MF_01416">
    <property type="entry name" value="ATP_synth_delta_bact"/>
    <property type="match status" value="1"/>
</dbReference>
<name>A0A2Z4UAS9_9FIRM</name>
<dbReference type="OrthoDB" id="9802471at2"/>
<dbReference type="GO" id="GO:0046933">
    <property type="term" value="F:proton-transporting ATP synthase activity, rotational mechanism"/>
    <property type="evidence" value="ECO:0007669"/>
    <property type="project" value="UniProtKB-UniRule"/>
</dbReference>
<evidence type="ECO:0000256" key="7">
    <source>
        <dbReference type="HAMAP-Rule" id="MF_01416"/>
    </source>
</evidence>
<reference evidence="9" key="1">
    <citation type="submission" date="2018-06" db="EMBL/GenBank/DDBJ databases">
        <title>Description of Blautia argi sp. nov., a new anaerobic isolated from dog feces.</title>
        <authorList>
            <person name="Chang Y.-H."/>
            <person name="Paek J."/>
            <person name="Shin Y."/>
        </authorList>
    </citation>
    <scope>NUCLEOTIDE SEQUENCE [LARGE SCALE GENOMIC DNA]</scope>
    <source>
        <strain evidence="9">KCTC 15426</strain>
    </source>
</reference>
<evidence type="ECO:0000256" key="6">
    <source>
        <dbReference type="ARBA" id="ARBA00023310"/>
    </source>
</evidence>
<dbReference type="EMBL" id="CP030280">
    <property type="protein sequence ID" value="AWY98107.1"/>
    <property type="molecule type" value="Genomic_DNA"/>
</dbReference>